<name>A0AAW8NKE3_9GAMM</name>
<dbReference type="EMBL" id="JAPMLE010000001">
    <property type="protein sequence ID" value="MDR8522686.1"/>
    <property type="molecule type" value="Genomic_DNA"/>
</dbReference>
<dbReference type="RefSeq" id="WP_310653964.1">
    <property type="nucleotide sequence ID" value="NZ_JAPMLC010000005.1"/>
</dbReference>
<dbReference type="Gene3D" id="2.40.160.20">
    <property type="match status" value="1"/>
</dbReference>
<dbReference type="InterPro" id="IPR018550">
    <property type="entry name" value="Lipid-A_deacylase-rel"/>
</dbReference>
<gene>
    <name evidence="1" type="ORF">OS133_03100</name>
</gene>
<evidence type="ECO:0000313" key="1">
    <source>
        <dbReference type="EMBL" id="MDR8522686.1"/>
    </source>
</evidence>
<dbReference type="AlphaFoldDB" id="A0AAW8NKE3"/>
<sequence length="179" mass="20594">MVKITLLILLLLSLFLYTIPCLANTSFELAYGVVPAKKSSVQQGDSWRLSYAQDLTLFDEFLQQYNLDLRLEASMQRWQDINNRHNHVVSINPIFQYLWDSQPISIFIEFGIGAAYFENSHYLDRNLGSHWLFEDKLAIGVVLSNKHRIGLFIMHYSNADLASHNDGADSIGLSYGYIW</sequence>
<dbReference type="GO" id="GO:0016787">
    <property type="term" value="F:hydrolase activity"/>
    <property type="evidence" value="ECO:0007669"/>
    <property type="project" value="UniProtKB-KW"/>
</dbReference>
<keyword evidence="1" id="KW-0378">Hydrolase</keyword>
<reference evidence="1" key="1">
    <citation type="submission" date="2022-11" db="EMBL/GenBank/DDBJ databases">
        <title>Prophages regulate Shewanella fidelis motility and biofilm formation: implications for gut colonization dynamics in Ciona robusta.</title>
        <authorList>
            <person name="Natarajan O."/>
            <person name="Gibboney S.L."/>
            <person name="Young M.N."/>
            <person name="Lim S.J."/>
            <person name="Pluta N."/>
            <person name="Atkinson C.G.F."/>
            <person name="Leigh B.A."/>
            <person name="Liberti A."/>
            <person name="Kees E."/>
            <person name="Breitbart M."/>
            <person name="Gralnick J."/>
            <person name="Dishaw L.J."/>
        </authorList>
    </citation>
    <scope>NUCLEOTIDE SEQUENCE</scope>
    <source>
        <strain evidence="1">3313</strain>
    </source>
</reference>
<protein>
    <submittedName>
        <fullName evidence="1">Acyloxyacyl hydrolase</fullName>
    </submittedName>
</protein>
<comment type="caution">
    <text evidence="1">The sequence shown here is derived from an EMBL/GenBank/DDBJ whole genome shotgun (WGS) entry which is preliminary data.</text>
</comment>
<dbReference type="Pfam" id="PF09411">
    <property type="entry name" value="PagL"/>
    <property type="match status" value="1"/>
</dbReference>
<evidence type="ECO:0000313" key="2">
    <source>
        <dbReference type="Proteomes" id="UP001259340"/>
    </source>
</evidence>
<accession>A0AAW8NKE3</accession>
<organism evidence="1 2">
    <name type="scientific">Shewanella fidelis</name>
    <dbReference type="NCBI Taxonomy" id="173509"/>
    <lineage>
        <taxon>Bacteria</taxon>
        <taxon>Pseudomonadati</taxon>
        <taxon>Pseudomonadota</taxon>
        <taxon>Gammaproteobacteria</taxon>
        <taxon>Alteromonadales</taxon>
        <taxon>Shewanellaceae</taxon>
        <taxon>Shewanella</taxon>
    </lineage>
</organism>
<dbReference type="Proteomes" id="UP001259340">
    <property type="component" value="Unassembled WGS sequence"/>
</dbReference>
<proteinExistence type="predicted"/>